<dbReference type="RefSeq" id="WP_012777696.1">
    <property type="nucleotide sequence ID" value="NC_012970.1"/>
</dbReference>
<keyword evidence="1" id="KW-0614">Plasmid</keyword>
<evidence type="ECO:0000313" key="1">
    <source>
        <dbReference type="EMBL" id="ACT52098.1"/>
    </source>
</evidence>
<dbReference type="KEGG" id="mei:Msip34_2874"/>
<dbReference type="HOGENOM" id="CLU_121823_2_3_4"/>
<sequence>MTIKYSPTRGDIVLFHHPSAATDSPESLALVLSPKDYNIKTGLILCCPISSKRLGYPFEVADEAVAGAILADQIRSIPWHPAMLVGVGQVKNKTLGEVGELITLLIGK</sequence>
<accession>C6XEP1</accession>
<organism evidence="1 2">
    <name type="scientific">Methylovorus glucosotrophus (strain SIP3-4)</name>
    <dbReference type="NCBI Taxonomy" id="582744"/>
    <lineage>
        <taxon>Bacteria</taxon>
        <taxon>Pseudomonadati</taxon>
        <taxon>Pseudomonadota</taxon>
        <taxon>Betaproteobacteria</taxon>
        <taxon>Nitrosomonadales</taxon>
        <taxon>Methylophilaceae</taxon>
        <taxon>Methylovorus</taxon>
    </lineage>
</organism>
<keyword evidence="2" id="KW-1185">Reference proteome</keyword>
<dbReference type="Proteomes" id="UP000002743">
    <property type="component" value="Plasmid pMsip01"/>
</dbReference>
<dbReference type="Gene3D" id="2.30.30.110">
    <property type="match status" value="1"/>
</dbReference>
<dbReference type="InterPro" id="IPR011067">
    <property type="entry name" value="Plasmid_toxin/cell-grow_inhib"/>
</dbReference>
<name>C6XEP1_METGS</name>
<protein>
    <submittedName>
        <fullName evidence="1">Transcriptional modulator of MazE/toxin, MazF</fullName>
    </submittedName>
</protein>
<dbReference type="InterPro" id="IPR003477">
    <property type="entry name" value="PemK-like"/>
</dbReference>
<proteinExistence type="predicted"/>
<dbReference type="EMBL" id="CP001675">
    <property type="protein sequence ID" value="ACT52098.1"/>
    <property type="molecule type" value="Genomic_DNA"/>
</dbReference>
<dbReference type="Pfam" id="PF02452">
    <property type="entry name" value="PemK_toxin"/>
    <property type="match status" value="1"/>
</dbReference>
<reference evidence="2" key="1">
    <citation type="submission" date="2009-07" db="EMBL/GenBank/DDBJ databases">
        <title>Complete sequence of plasmid 1 of Methylovorus sp. SIP3-4.</title>
        <authorList>
            <consortium name="US DOE Joint Genome Institute"/>
            <person name="Lucas S."/>
            <person name="Copeland A."/>
            <person name="Lapidus A."/>
            <person name="Glavina del Rio T."/>
            <person name="Tice H."/>
            <person name="Bruce D."/>
            <person name="Goodwin L."/>
            <person name="Pitluck S."/>
            <person name="Clum A."/>
            <person name="Larimer F."/>
            <person name="Land M."/>
            <person name="Hauser L."/>
            <person name="Kyrpides N."/>
            <person name="Mikhailova N."/>
            <person name="Kayluzhnaya M."/>
            <person name="Chistoserdova L."/>
        </authorList>
    </citation>
    <scope>NUCLEOTIDE SEQUENCE [LARGE SCALE GENOMIC DNA]</scope>
    <source>
        <strain evidence="2">SIP3-4</strain>
        <plasmid evidence="2">pMsip01</plasmid>
    </source>
</reference>
<dbReference type="AlphaFoldDB" id="C6XEP1"/>
<dbReference type="OrthoDB" id="9808744at2"/>
<gene>
    <name evidence="1" type="ordered locus">Msip34_2874</name>
</gene>
<reference evidence="1 2" key="2">
    <citation type="journal article" date="2011" name="J. Bacteriol.">
        <title>Genomes of three methylotrophs from a single niche uncover genetic and metabolic divergence of Methylophilaceae.</title>
        <authorList>
            <person name="Lapidus A."/>
            <person name="Clum A."/>
            <person name="Labutti K."/>
            <person name="Kaluzhnaya M.G."/>
            <person name="Lim S."/>
            <person name="Beck D.A."/>
            <person name="Glavina Del Rio T."/>
            <person name="Nolan M."/>
            <person name="Mavromatis K."/>
            <person name="Huntemann M."/>
            <person name="Lucas S."/>
            <person name="Lidstrom M.E."/>
            <person name="Ivanova N."/>
            <person name="Chistoserdova L."/>
        </authorList>
    </citation>
    <scope>NUCLEOTIDE SEQUENCE [LARGE SCALE GENOMIC DNA]</scope>
    <source>
        <strain evidence="1 2">SIP3-4</strain>
        <plasmid evidence="1 2">pMsip01</plasmid>
    </source>
</reference>
<geneLocation type="plasmid" evidence="1 2">
    <name>pMsip01</name>
</geneLocation>
<evidence type="ECO:0000313" key="2">
    <source>
        <dbReference type="Proteomes" id="UP000002743"/>
    </source>
</evidence>
<dbReference type="SUPFAM" id="SSF50118">
    <property type="entry name" value="Cell growth inhibitor/plasmid maintenance toxic component"/>
    <property type="match status" value="1"/>
</dbReference>
<dbReference type="GO" id="GO:0003677">
    <property type="term" value="F:DNA binding"/>
    <property type="evidence" value="ECO:0007669"/>
    <property type="project" value="InterPro"/>
</dbReference>